<dbReference type="SMART" id="SM00903">
    <property type="entry name" value="Flavin_Reduct"/>
    <property type="match status" value="1"/>
</dbReference>
<keyword evidence="2" id="KW-0560">Oxidoreductase</keyword>
<dbReference type="SUPFAM" id="SSF50475">
    <property type="entry name" value="FMN-binding split barrel"/>
    <property type="match status" value="1"/>
</dbReference>
<dbReference type="Gene3D" id="2.30.110.10">
    <property type="entry name" value="Electron Transport, Fmn-binding Protein, Chain A"/>
    <property type="match status" value="1"/>
</dbReference>
<name>A0A0X3VA99_9ACTN</name>
<dbReference type="GO" id="GO:0004497">
    <property type="term" value="F:monooxygenase activity"/>
    <property type="evidence" value="ECO:0007669"/>
    <property type="project" value="UniProtKB-KW"/>
</dbReference>
<evidence type="ECO:0000256" key="2">
    <source>
        <dbReference type="ARBA" id="ARBA00023002"/>
    </source>
</evidence>
<evidence type="ECO:0000313" key="4">
    <source>
        <dbReference type="EMBL" id="KUL41608.1"/>
    </source>
</evidence>
<accession>A0A0X3VA99</accession>
<comment type="caution">
    <text evidence="4">The sequence shown here is derived from an EMBL/GenBank/DDBJ whole genome shotgun (WGS) entry which is preliminary data.</text>
</comment>
<sequence>MGSAGGAALAGGRAFPAGFACQAFVPLSLDPPLVLFCPQAGSQTWQRIQDTGLFCVNVLGEDHHELSRAFGTSRPDKFDGVAWTPSPGGMPILRDALTWAECRVEAVHPGGDHVIVVGRVLTLGECRDGGPLLFFQGRYRTAAPPPPSATTEVVDTLLAWPRHTDWI</sequence>
<evidence type="ECO:0000259" key="3">
    <source>
        <dbReference type="SMART" id="SM00903"/>
    </source>
</evidence>
<dbReference type="Pfam" id="PF01613">
    <property type="entry name" value="Flavin_Reduct"/>
    <property type="match status" value="1"/>
</dbReference>
<feature type="domain" description="Flavin reductase like" evidence="3">
    <location>
        <begin position="1"/>
        <end position="141"/>
    </location>
</feature>
<dbReference type="InterPro" id="IPR050268">
    <property type="entry name" value="NADH-dep_flavin_reductase"/>
</dbReference>
<dbReference type="Proteomes" id="UP000053244">
    <property type="component" value="Unassembled WGS sequence"/>
</dbReference>
<dbReference type="AlphaFoldDB" id="A0A0X3VA99"/>
<dbReference type="EMBL" id="LLZH01000013">
    <property type="protein sequence ID" value="KUL41608.1"/>
    <property type="molecule type" value="Genomic_DNA"/>
</dbReference>
<proteinExistence type="inferred from homology"/>
<reference evidence="4 5" key="1">
    <citation type="submission" date="2015-10" db="EMBL/GenBank/DDBJ databases">
        <authorList>
            <person name="Gilbert D.G."/>
        </authorList>
    </citation>
    <scope>NUCLEOTIDE SEQUENCE [LARGE SCALE GENOMIC DNA]</scope>
    <source>
        <strain evidence="4 5">NRRL B-16712</strain>
    </source>
</reference>
<evidence type="ECO:0000313" key="5">
    <source>
        <dbReference type="Proteomes" id="UP000053244"/>
    </source>
</evidence>
<gene>
    <name evidence="4" type="ORF">ADL15_04305</name>
</gene>
<dbReference type="InterPro" id="IPR012349">
    <property type="entry name" value="Split_barrel_FMN-bd"/>
</dbReference>
<dbReference type="PANTHER" id="PTHR30466">
    <property type="entry name" value="FLAVIN REDUCTASE"/>
    <property type="match status" value="1"/>
</dbReference>
<dbReference type="GO" id="GO:0042602">
    <property type="term" value="F:riboflavin reductase (NADPH) activity"/>
    <property type="evidence" value="ECO:0007669"/>
    <property type="project" value="TreeGrafter"/>
</dbReference>
<dbReference type="InterPro" id="IPR002563">
    <property type="entry name" value="Flavin_Rdtase-like_dom"/>
</dbReference>
<keyword evidence="4" id="KW-0503">Monooxygenase</keyword>
<keyword evidence="5" id="KW-1185">Reference proteome</keyword>
<comment type="similarity">
    <text evidence="1">Belongs to the non-flavoprotein flavin reductase family.</text>
</comment>
<dbReference type="PANTHER" id="PTHR30466:SF11">
    <property type="entry name" value="FLAVIN-DEPENDENT MONOOXYGENASE, REDUCTASE SUBUNIT HSAB"/>
    <property type="match status" value="1"/>
</dbReference>
<evidence type="ECO:0000256" key="1">
    <source>
        <dbReference type="ARBA" id="ARBA00008898"/>
    </source>
</evidence>
<protein>
    <submittedName>
        <fullName evidence="4">Monooxygenase</fullName>
    </submittedName>
</protein>
<organism evidence="4 5">
    <name type="scientific">Actinoplanes awajinensis subsp. mycoplanecinus</name>
    <dbReference type="NCBI Taxonomy" id="135947"/>
    <lineage>
        <taxon>Bacteria</taxon>
        <taxon>Bacillati</taxon>
        <taxon>Actinomycetota</taxon>
        <taxon>Actinomycetes</taxon>
        <taxon>Micromonosporales</taxon>
        <taxon>Micromonosporaceae</taxon>
        <taxon>Actinoplanes</taxon>
    </lineage>
</organism>
<dbReference type="GO" id="GO:0010181">
    <property type="term" value="F:FMN binding"/>
    <property type="evidence" value="ECO:0007669"/>
    <property type="project" value="InterPro"/>
</dbReference>